<feature type="compositionally biased region" description="Gly residues" evidence="1">
    <location>
        <begin position="270"/>
        <end position="284"/>
    </location>
</feature>
<reference evidence="3" key="1">
    <citation type="journal article" date="2014" name="Science">
        <title>Ancient hybridizations among the ancestral genomes of bread wheat.</title>
        <authorList>
            <consortium name="International Wheat Genome Sequencing Consortium,"/>
            <person name="Marcussen T."/>
            <person name="Sandve S.R."/>
            <person name="Heier L."/>
            <person name="Spannagl M."/>
            <person name="Pfeifer M."/>
            <person name="Jakobsen K.S."/>
            <person name="Wulff B.B."/>
            <person name="Steuernagel B."/>
            <person name="Mayer K.F."/>
            <person name="Olsen O.A."/>
        </authorList>
    </citation>
    <scope>NUCLEOTIDE SEQUENCE [LARGE SCALE GENOMIC DNA]</scope>
    <source>
        <strain evidence="3">cv. AL8/78</strain>
    </source>
</reference>
<dbReference type="STRING" id="200361.A0A453R075"/>
<evidence type="ECO:0000313" key="2">
    <source>
        <dbReference type="EnsemblPlants" id="AET7Gv20395600.1"/>
    </source>
</evidence>
<dbReference type="Proteomes" id="UP000015105">
    <property type="component" value="Chromosome 7D"/>
</dbReference>
<dbReference type="AlphaFoldDB" id="A0A453R075"/>
<accession>A0A453R075</accession>
<proteinExistence type="predicted"/>
<feature type="compositionally biased region" description="Low complexity" evidence="1">
    <location>
        <begin position="255"/>
        <end position="269"/>
    </location>
</feature>
<organism evidence="2 3">
    <name type="scientific">Aegilops tauschii subsp. strangulata</name>
    <name type="common">Goatgrass</name>
    <dbReference type="NCBI Taxonomy" id="200361"/>
    <lineage>
        <taxon>Eukaryota</taxon>
        <taxon>Viridiplantae</taxon>
        <taxon>Streptophyta</taxon>
        <taxon>Embryophyta</taxon>
        <taxon>Tracheophyta</taxon>
        <taxon>Spermatophyta</taxon>
        <taxon>Magnoliopsida</taxon>
        <taxon>Liliopsida</taxon>
        <taxon>Poales</taxon>
        <taxon>Poaceae</taxon>
        <taxon>BOP clade</taxon>
        <taxon>Pooideae</taxon>
        <taxon>Triticodae</taxon>
        <taxon>Triticeae</taxon>
        <taxon>Triticinae</taxon>
        <taxon>Aegilops</taxon>
    </lineage>
</organism>
<dbReference type="EnsemblPlants" id="AET7Gv20395600.1">
    <property type="protein sequence ID" value="AET7Gv20395600.1"/>
    <property type="gene ID" value="AET7Gv20395600"/>
</dbReference>
<reference evidence="2" key="5">
    <citation type="journal article" date="2021" name="G3 (Bethesda)">
        <title>Aegilops tauschii genome assembly Aet v5.0 features greater sequence contiguity and improved annotation.</title>
        <authorList>
            <person name="Wang L."/>
            <person name="Zhu T."/>
            <person name="Rodriguez J.C."/>
            <person name="Deal K.R."/>
            <person name="Dubcovsky J."/>
            <person name="McGuire P.E."/>
            <person name="Lux T."/>
            <person name="Spannagl M."/>
            <person name="Mayer K.F.X."/>
            <person name="Baldrich P."/>
            <person name="Meyers B.C."/>
            <person name="Huo N."/>
            <person name="Gu Y.Q."/>
            <person name="Zhou H."/>
            <person name="Devos K.M."/>
            <person name="Bennetzen J.L."/>
            <person name="Unver T."/>
            <person name="Budak H."/>
            <person name="Gulick P.J."/>
            <person name="Galiba G."/>
            <person name="Kalapos B."/>
            <person name="Nelson D.R."/>
            <person name="Li P."/>
            <person name="You F.M."/>
            <person name="Luo M.C."/>
            <person name="Dvorak J."/>
        </authorList>
    </citation>
    <scope>NUCLEOTIDE SEQUENCE [LARGE SCALE GENOMIC DNA]</scope>
    <source>
        <strain evidence="2">cv. AL8/78</strain>
    </source>
</reference>
<reference evidence="2" key="4">
    <citation type="submission" date="2019-03" db="UniProtKB">
        <authorList>
            <consortium name="EnsemblPlants"/>
        </authorList>
    </citation>
    <scope>IDENTIFICATION</scope>
</reference>
<reference evidence="3" key="2">
    <citation type="journal article" date="2017" name="Nat. Plants">
        <title>The Aegilops tauschii genome reveals multiple impacts of transposons.</title>
        <authorList>
            <person name="Zhao G."/>
            <person name="Zou C."/>
            <person name="Li K."/>
            <person name="Wang K."/>
            <person name="Li T."/>
            <person name="Gao L."/>
            <person name="Zhang X."/>
            <person name="Wang H."/>
            <person name="Yang Z."/>
            <person name="Liu X."/>
            <person name="Jiang W."/>
            <person name="Mao L."/>
            <person name="Kong X."/>
            <person name="Jiao Y."/>
            <person name="Jia J."/>
        </authorList>
    </citation>
    <scope>NUCLEOTIDE SEQUENCE [LARGE SCALE GENOMIC DNA]</scope>
    <source>
        <strain evidence="3">cv. AL8/78</strain>
    </source>
</reference>
<protein>
    <submittedName>
        <fullName evidence="2">Uncharacterized protein</fullName>
    </submittedName>
</protein>
<sequence>MTGTSSALTTSTIGALINSTAGALTSAAAGSIASAPTISMPSLAGLITVRLTRANFHLWKAQVVPNLSGAGLFGYLDGSFPRPPQTVIEGTGDAAHQVPNPAYTVWWMADQAVLGALLSSMTEEVLGQMTRVTSSAAAWTALCAMFAAQNRAAVHQLRTQLNQTKKTDMSVSEYFHKMTGYADAMAAVGDPLTDEQIIGHIQGGLGQEYDPLVASLTIFDGAISLTNFYAHLLSFEARQEQHAAAGGDFSSSVNNVVRHGGGSSSRNGNRNGGGAYGSRNGGQNHGSQQHGGQNGQHHGGRGDNGNRNGGGGGNRRPKCQICRIFGHSALQCRQRYNHA</sequence>
<evidence type="ECO:0000313" key="3">
    <source>
        <dbReference type="Proteomes" id="UP000015105"/>
    </source>
</evidence>
<dbReference type="PANTHER" id="PTHR47481">
    <property type="match status" value="1"/>
</dbReference>
<dbReference type="PANTHER" id="PTHR47481:SF39">
    <property type="entry name" value="TRANSCRIPTION FACTOR INTERACTOR AND REGULATOR CCHC(ZN) FAMILY"/>
    <property type="match status" value="1"/>
</dbReference>
<dbReference type="Pfam" id="PF14223">
    <property type="entry name" value="Retrotran_gag_2"/>
    <property type="match status" value="1"/>
</dbReference>
<dbReference type="Gramene" id="AET7Gv20395600.1">
    <property type="protein sequence ID" value="AET7Gv20395600.1"/>
    <property type="gene ID" value="AET7Gv20395600"/>
</dbReference>
<feature type="region of interest" description="Disordered" evidence="1">
    <location>
        <begin position="255"/>
        <end position="314"/>
    </location>
</feature>
<keyword evidence="3" id="KW-1185">Reference proteome</keyword>
<evidence type="ECO:0000256" key="1">
    <source>
        <dbReference type="SAM" id="MobiDB-lite"/>
    </source>
</evidence>
<name>A0A453R075_AEGTS</name>
<reference evidence="2" key="3">
    <citation type="journal article" date="2017" name="Nature">
        <title>Genome sequence of the progenitor of the wheat D genome Aegilops tauschii.</title>
        <authorList>
            <person name="Luo M.C."/>
            <person name="Gu Y.Q."/>
            <person name="Puiu D."/>
            <person name="Wang H."/>
            <person name="Twardziok S.O."/>
            <person name="Deal K.R."/>
            <person name="Huo N."/>
            <person name="Zhu T."/>
            <person name="Wang L."/>
            <person name="Wang Y."/>
            <person name="McGuire P.E."/>
            <person name="Liu S."/>
            <person name="Long H."/>
            <person name="Ramasamy R.K."/>
            <person name="Rodriguez J.C."/>
            <person name="Van S.L."/>
            <person name="Yuan L."/>
            <person name="Wang Z."/>
            <person name="Xia Z."/>
            <person name="Xiao L."/>
            <person name="Anderson O.D."/>
            <person name="Ouyang S."/>
            <person name="Liang Y."/>
            <person name="Zimin A.V."/>
            <person name="Pertea G."/>
            <person name="Qi P."/>
            <person name="Bennetzen J.L."/>
            <person name="Dai X."/>
            <person name="Dawson M.W."/>
            <person name="Muller H.G."/>
            <person name="Kugler K."/>
            <person name="Rivarola-Duarte L."/>
            <person name="Spannagl M."/>
            <person name="Mayer K.F.X."/>
            <person name="Lu F.H."/>
            <person name="Bevan M.W."/>
            <person name="Leroy P."/>
            <person name="Li P."/>
            <person name="You F.M."/>
            <person name="Sun Q."/>
            <person name="Liu Z."/>
            <person name="Lyons E."/>
            <person name="Wicker T."/>
            <person name="Salzberg S.L."/>
            <person name="Devos K.M."/>
            <person name="Dvorak J."/>
        </authorList>
    </citation>
    <scope>NUCLEOTIDE SEQUENCE [LARGE SCALE GENOMIC DNA]</scope>
    <source>
        <strain evidence="2">cv. AL8/78</strain>
    </source>
</reference>